<dbReference type="AlphaFoldDB" id="A0A2P8C7H0"/>
<keyword evidence="7" id="KW-0732">Signal</keyword>
<keyword evidence="2 6" id="KW-0378">Hydrolase</keyword>
<dbReference type="GO" id="GO:0005975">
    <property type="term" value="P:carbohydrate metabolic process"/>
    <property type="evidence" value="ECO:0007669"/>
    <property type="project" value="InterPro"/>
</dbReference>
<dbReference type="PANTHER" id="PTHR42812:SF2">
    <property type="entry name" value="XYLOSIDASE_ARABINOSIDASE"/>
    <property type="match status" value="1"/>
</dbReference>
<evidence type="ECO:0000256" key="7">
    <source>
        <dbReference type="SAM" id="SignalP"/>
    </source>
</evidence>
<gene>
    <name evidence="9" type="ORF">CLV93_11255</name>
</gene>
<feature type="chain" id="PRO_5015165982" evidence="7">
    <location>
        <begin position="32"/>
        <end position="515"/>
    </location>
</feature>
<proteinExistence type="inferred from homology"/>
<dbReference type="SUPFAM" id="SSF75005">
    <property type="entry name" value="Arabinanase/levansucrase/invertase"/>
    <property type="match status" value="1"/>
</dbReference>
<feature type="active site" description="Proton acceptor" evidence="4">
    <location>
        <position position="56"/>
    </location>
</feature>
<comment type="similarity">
    <text evidence="1 6">Belongs to the glycosyl hydrolase 43 family.</text>
</comment>
<dbReference type="Pfam" id="PF04616">
    <property type="entry name" value="Glyco_hydro_43"/>
    <property type="match status" value="1"/>
</dbReference>
<evidence type="ECO:0000256" key="5">
    <source>
        <dbReference type="PIRSR" id="PIRSR606710-2"/>
    </source>
</evidence>
<evidence type="ECO:0000313" key="10">
    <source>
        <dbReference type="Proteomes" id="UP000240621"/>
    </source>
</evidence>
<evidence type="ECO:0000256" key="6">
    <source>
        <dbReference type="RuleBase" id="RU361187"/>
    </source>
</evidence>
<comment type="caution">
    <text evidence="9">The sequence shown here is derived from an EMBL/GenBank/DDBJ whole genome shotgun (WGS) entry which is preliminary data.</text>
</comment>
<dbReference type="Gene3D" id="2.60.120.200">
    <property type="match status" value="1"/>
</dbReference>
<dbReference type="PANTHER" id="PTHR42812">
    <property type="entry name" value="BETA-XYLOSIDASE"/>
    <property type="match status" value="1"/>
</dbReference>
<evidence type="ECO:0000256" key="4">
    <source>
        <dbReference type="PIRSR" id="PIRSR606710-1"/>
    </source>
</evidence>
<evidence type="ECO:0000256" key="2">
    <source>
        <dbReference type="ARBA" id="ARBA00022801"/>
    </source>
</evidence>
<keyword evidence="3 6" id="KW-0326">Glycosidase</keyword>
<protein>
    <submittedName>
        <fullName evidence="9">Beta-xylosidase</fullName>
    </submittedName>
</protein>
<dbReference type="GO" id="GO:0004553">
    <property type="term" value="F:hydrolase activity, hydrolyzing O-glycosyl compounds"/>
    <property type="evidence" value="ECO:0007669"/>
    <property type="project" value="InterPro"/>
</dbReference>
<dbReference type="InterPro" id="IPR023296">
    <property type="entry name" value="Glyco_hydro_beta-prop_sf"/>
</dbReference>
<dbReference type="InterPro" id="IPR013320">
    <property type="entry name" value="ConA-like_dom_sf"/>
</dbReference>
<name>A0A2P8C7H0_9BACT</name>
<dbReference type="Proteomes" id="UP000240621">
    <property type="component" value="Unassembled WGS sequence"/>
</dbReference>
<dbReference type="CDD" id="cd09002">
    <property type="entry name" value="GH43_XYL-like"/>
    <property type="match status" value="1"/>
</dbReference>
<feature type="domain" description="Beta-xylosidase C-terminal Concanavalin A-like" evidence="8">
    <location>
        <begin position="338"/>
        <end position="512"/>
    </location>
</feature>
<evidence type="ECO:0000256" key="1">
    <source>
        <dbReference type="ARBA" id="ARBA00009865"/>
    </source>
</evidence>
<dbReference type="InterPro" id="IPR006710">
    <property type="entry name" value="Glyco_hydro_43"/>
</dbReference>
<feature type="active site" description="Proton donor" evidence="4">
    <location>
        <position position="205"/>
    </location>
</feature>
<dbReference type="Gene3D" id="2.115.10.20">
    <property type="entry name" value="Glycosyl hydrolase domain, family 43"/>
    <property type="match status" value="1"/>
</dbReference>
<dbReference type="Pfam" id="PF17851">
    <property type="entry name" value="GH43_C2"/>
    <property type="match status" value="1"/>
</dbReference>
<evidence type="ECO:0000313" key="9">
    <source>
        <dbReference type="EMBL" id="PSK80920.1"/>
    </source>
</evidence>
<dbReference type="InterPro" id="IPR041542">
    <property type="entry name" value="GH43_C2"/>
</dbReference>
<evidence type="ECO:0000256" key="3">
    <source>
        <dbReference type="ARBA" id="ARBA00023295"/>
    </source>
</evidence>
<feature type="signal peptide" evidence="7">
    <location>
        <begin position="1"/>
        <end position="31"/>
    </location>
</feature>
<sequence length="515" mass="58661">MISANEIAKTKNMKKIILTLLLAKLAVWAHAQYQTNPRTVGTDYFVNPIFDGDYPDPSILRDGDTYYVVHSSFEYYPGLMIWQSKDLINWTPVTNALHKYLGSVWAPDFVKYKGKYYIYFPANNEIYVVTADSIAGPWSDPVDLKINNIDPGHVADRNGKRYLYSANGGYVPLSDDGLRVTGPTQHVYDGWTIPRDWSIECFCMEGPKLVRHGDYYYLTVAEGGTAGPATGHMIISARSRSPLGPWENSPYNPILRTQDKSERWWSKGHGTLFDDVNGDWWLMFHAYEKGHYNMGRQTMLEPVEWTKDGWFKIPEGLKTDDPILRPFGEKSKPTFTLNDDFTGKSLNLQWKFFGEYDTTRFHLTGKSLEIKGKGNSIGNCSPLLCVPSDHSYIAQVEMDIEGDAMGGLVLFYNNNFNSGMLADKENILANLRGWQFVTEEDAINRHVFLRLRSMNNTVDMYYSTDGKNWKKIENSMEVSSLNHNVLGGFLSLRIGLCSIGKGTVRFRNFKYEAIK</sequence>
<evidence type="ECO:0000259" key="8">
    <source>
        <dbReference type="Pfam" id="PF17851"/>
    </source>
</evidence>
<feature type="site" description="Important for catalytic activity, responsible for pKa modulation of the active site Glu and correct orientation of both the proton donor and substrate" evidence="5">
    <location>
        <position position="150"/>
    </location>
</feature>
<dbReference type="InterPro" id="IPR051795">
    <property type="entry name" value="Glycosyl_Hydrlase_43"/>
</dbReference>
<organism evidence="9 10">
    <name type="scientific">Prolixibacter denitrificans</name>
    <dbReference type="NCBI Taxonomy" id="1541063"/>
    <lineage>
        <taxon>Bacteria</taxon>
        <taxon>Pseudomonadati</taxon>
        <taxon>Bacteroidota</taxon>
        <taxon>Bacteroidia</taxon>
        <taxon>Marinilabiliales</taxon>
        <taxon>Prolixibacteraceae</taxon>
        <taxon>Prolixibacter</taxon>
    </lineage>
</organism>
<accession>A0A2P8C7H0</accession>
<dbReference type="SUPFAM" id="SSF49899">
    <property type="entry name" value="Concanavalin A-like lectins/glucanases"/>
    <property type="match status" value="1"/>
</dbReference>
<dbReference type="EMBL" id="PYGC01000012">
    <property type="protein sequence ID" value="PSK80920.1"/>
    <property type="molecule type" value="Genomic_DNA"/>
</dbReference>
<reference evidence="9 10" key="1">
    <citation type="submission" date="2018-03" db="EMBL/GenBank/DDBJ databases">
        <title>Genomic Encyclopedia of Archaeal and Bacterial Type Strains, Phase II (KMG-II): from individual species to whole genera.</title>
        <authorList>
            <person name="Goeker M."/>
        </authorList>
    </citation>
    <scope>NUCLEOTIDE SEQUENCE [LARGE SCALE GENOMIC DNA]</scope>
    <source>
        <strain evidence="9 10">DSM 27267</strain>
    </source>
</reference>